<gene>
    <name evidence="1" type="ORF">PtrM4_019250</name>
</gene>
<comment type="caution">
    <text evidence="1">The sequence shown here is derived from an EMBL/GenBank/DDBJ whole genome shotgun (WGS) entry which is preliminary data.</text>
</comment>
<dbReference type="AlphaFoldDB" id="A0A2W1EIV3"/>
<protein>
    <submittedName>
        <fullName evidence="1">Uncharacterized protein</fullName>
    </submittedName>
</protein>
<evidence type="ECO:0000313" key="2">
    <source>
        <dbReference type="Proteomes" id="UP000245464"/>
    </source>
</evidence>
<dbReference type="EMBL" id="NQIK02000001">
    <property type="protein sequence ID" value="KAF7577685.1"/>
    <property type="molecule type" value="Genomic_DNA"/>
</dbReference>
<dbReference type="Proteomes" id="UP000245464">
    <property type="component" value="Chromosome 1"/>
</dbReference>
<accession>A0A2W1EIV3</accession>
<evidence type="ECO:0000313" key="1">
    <source>
        <dbReference type="EMBL" id="KAF7577685.1"/>
    </source>
</evidence>
<name>A0A2W1EIV3_9PLEO</name>
<reference evidence="1" key="1">
    <citation type="journal article" date="2018" name="BMC Genomics">
        <title>Comparative genomics of the wheat fungal pathogen Pyrenophora tritici-repentis reveals chromosomal variations and genome plasticity.</title>
        <authorList>
            <person name="Moolhuijzen P."/>
            <person name="See P.T."/>
            <person name="Hane J.K."/>
            <person name="Shi G."/>
            <person name="Liu Z."/>
            <person name="Oliver R.P."/>
            <person name="Moffat C.S."/>
        </authorList>
    </citation>
    <scope>NUCLEOTIDE SEQUENCE [LARGE SCALE GENOMIC DNA]</scope>
    <source>
        <strain evidence="1">M4</strain>
    </source>
</reference>
<organism evidence="1 2">
    <name type="scientific">Pyrenophora tritici-repentis</name>
    <dbReference type="NCBI Taxonomy" id="45151"/>
    <lineage>
        <taxon>Eukaryota</taxon>
        <taxon>Fungi</taxon>
        <taxon>Dikarya</taxon>
        <taxon>Ascomycota</taxon>
        <taxon>Pezizomycotina</taxon>
        <taxon>Dothideomycetes</taxon>
        <taxon>Pleosporomycetidae</taxon>
        <taxon>Pleosporales</taxon>
        <taxon>Pleosporineae</taxon>
        <taxon>Pleosporaceae</taxon>
        <taxon>Pyrenophora</taxon>
    </lineage>
</organism>
<sequence length="52" mass="5551">MKAIILVGGFGTRLRPLVCQPQADSSLESPAMLPAMPRLTPIVDPHTPKAAR</sequence>
<dbReference type="SUPFAM" id="SSF53448">
    <property type="entry name" value="Nucleotide-diphospho-sugar transferases"/>
    <property type="match status" value="1"/>
</dbReference>
<dbReference type="RefSeq" id="XP_065965554.1">
    <property type="nucleotide sequence ID" value="XM_066103352.1"/>
</dbReference>
<dbReference type="KEGG" id="ptrr:90954156"/>
<proteinExistence type="predicted"/>
<dbReference type="InterPro" id="IPR029044">
    <property type="entry name" value="Nucleotide-diphossugar_trans"/>
</dbReference>
<dbReference type="GeneID" id="90954156"/>